<dbReference type="FunFam" id="1.10.287.940:FF:000010">
    <property type="entry name" value="P2X receptor E"/>
    <property type="match status" value="1"/>
</dbReference>
<keyword evidence="12" id="KW-0675">Receptor</keyword>
<keyword evidence="22" id="KW-1185">Reference proteome</keyword>
<sequence>MTSSKFNTFFWGLFEYYTPKIVLIKNIKVGILNRFVQLAIISYIIGYAIIYNKGYQDFSTIESSVTTKVKGIAYTNFSKSDFNDRVPDVEVYRRIWDTADYVVPPSESNAFFVITNIVITANQTQGKCPEDPDVSKCFSELDCKPGTAPITGNGVYTGKCVTSDQNSTLKVCQIYGWCPVERDVNPLKDNKALLASTKKFTVLVKNFVDFPKFKIRRRNIPDYYDDKYLKHCNYDPVNDPLCPIFVLKDIVPGNYDEIAVKGAAVAIIIDWQCDFDYSESKCYPKYQFRRLDENSPISPGLNFRYAHYYGDSERTLYKAYGIKFILMTQGRGGKFSIVPLLLNIGSGLGLLAVATILCDVVVLYIVKKKYLYKSVKYQSVMEGTENNNLESIRKTGPE</sequence>
<keyword evidence="4" id="KW-1003">Cell membrane</keyword>
<dbReference type="FunFam" id="2.60.490.10:FF:000001">
    <property type="entry name" value="P2X purinoceptor"/>
    <property type="match status" value="1"/>
</dbReference>
<dbReference type="Pfam" id="PF00864">
    <property type="entry name" value="P2X_receptor"/>
    <property type="match status" value="1"/>
</dbReference>
<dbReference type="InterPro" id="IPR027309">
    <property type="entry name" value="P2X_extracellular_dom_sf"/>
</dbReference>
<feature type="disulfide bond" evidence="19">
    <location>
        <begin position="128"/>
        <end position="178"/>
    </location>
</feature>
<evidence type="ECO:0000256" key="15">
    <source>
        <dbReference type="ARBA" id="ARBA00023303"/>
    </source>
</evidence>
<dbReference type="AlphaFoldDB" id="A0A4Y2MCC5"/>
<feature type="disulfide bond" evidence="19">
    <location>
        <begin position="143"/>
        <end position="172"/>
    </location>
</feature>
<dbReference type="PANTHER" id="PTHR10125:SF31">
    <property type="entry name" value="P2X RECEPTOR E"/>
    <property type="match status" value="1"/>
</dbReference>
<comment type="catalytic activity">
    <reaction evidence="17">
        <text>Ca(2+)(in) = Ca(2+)(out)</text>
        <dbReference type="Rhea" id="RHEA:29671"/>
        <dbReference type="ChEBI" id="CHEBI:29108"/>
    </reaction>
</comment>
<keyword evidence="11 19" id="KW-1015">Disulfide bond</keyword>
<feature type="binding site" evidence="18">
    <location>
        <begin position="302"/>
        <end position="304"/>
    </location>
    <ligand>
        <name>ATP</name>
        <dbReference type="ChEBI" id="CHEBI:30616"/>
        <note>ligand shared between two neighboring subunits of the homotrimer</note>
    </ligand>
</feature>
<evidence type="ECO:0000256" key="8">
    <source>
        <dbReference type="ARBA" id="ARBA00022989"/>
    </source>
</evidence>
<evidence type="ECO:0000256" key="11">
    <source>
        <dbReference type="ARBA" id="ARBA00023157"/>
    </source>
</evidence>
<accession>A0A4Y2MCC5</accession>
<dbReference type="NCBIfam" id="TIGR00863">
    <property type="entry name" value="P2X"/>
    <property type="match status" value="1"/>
</dbReference>
<feature type="disulfide bond" evidence="19">
    <location>
        <begin position="273"/>
        <end position="282"/>
    </location>
</feature>
<dbReference type="GO" id="GO:0098794">
    <property type="term" value="C:postsynapse"/>
    <property type="evidence" value="ECO:0007669"/>
    <property type="project" value="GOC"/>
</dbReference>
<evidence type="ECO:0000313" key="21">
    <source>
        <dbReference type="EMBL" id="GBN24768.1"/>
    </source>
</evidence>
<dbReference type="GO" id="GO:0005524">
    <property type="term" value="F:ATP binding"/>
    <property type="evidence" value="ECO:0007669"/>
    <property type="project" value="UniProtKB-KW"/>
</dbReference>
<feature type="binding site" evidence="18">
    <location>
        <position position="201"/>
    </location>
    <ligand>
        <name>ATP</name>
        <dbReference type="ChEBI" id="CHEBI:30616"/>
        <note>ligand shared between two neighboring subunits of the homotrimer</note>
    </ligand>
</feature>
<keyword evidence="13" id="KW-0325">Glycoprotein</keyword>
<feature type="transmembrane region" description="Helical" evidence="20">
    <location>
        <begin position="340"/>
        <end position="366"/>
    </location>
</feature>
<evidence type="ECO:0000256" key="1">
    <source>
        <dbReference type="ARBA" id="ARBA00004651"/>
    </source>
</evidence>
<feature type="binding site" evidence="18">
    <location>
        <position position="318"/>
    </location>
    <ligand>
        <name>ATP</name>
        <dbReference type="ChEBI" id="CHEBI:30616"/>
        <note>ligand shared between two neighboring subunits of the homotrimer</note>
    </ligand>
</feature>
<evidence type="ECO:0000256" key="20">
    <source>
        <dbReference type="SAM" id="Phobius"/>
    </source>
</evidence>
<dbReference type="GO" id="GO:0004931">
    <property type="term" value="F:extracellularly ATP-gated monoatomic cation channel activity"/>
    <property type="evidence" value="ECO:0007669"/>
    <property type="project" value="InterPro"/>
</dbReference>
<comment type="caution">
    <text evidence="21">The sequence shown here is derived from an EMBL/GenBank/DDBJ whole genome shotgun (WGS) entry which is preliminary data.</text>
</comment>
<dbReference type="InterPro" id="IPR001429">
    <property type="entry name" value="P2X_purnocptor"/>
</dbReference>
<evidence type="ECO:0000256" key="18">
    <source>
        <dbReference type="PIRSR" id="PIRSR005713-1"/>
    </source>
</evidence>
<dbReference type="PIRSF" id="PIRSF005713">
    <property type="entry name" value="P2X_purinoceptor"/>
    <property type="match status" value="1"/>
</dbReference>
<evidence type="ECO:0000256" key="2">
    <source>
        <dbReference type="ARBA" id="ARBA00009848"/>
    </source>
</evidence>
<dbReference type="GO" id="GO:0033198">
    <property type="term" value="P:response to ATP"/>
    <property type="evidence" value="ECO:0007669"/>
    <property type="project" value="InterPro"/>
</dbReference>
<evidence type="ECO:0000256" key="4">
    <source>
        <dbReference type="ARBA" id="ARBA00022475"/>
    </source>
</evidence>
<keyword evidence="3" id="KW-0813">Transport</keyword>
<keyword evidence="8 20" id="KW-1133">Transmembrane helix</keyword>
<evidence type="ECO:0000256" key="14">
    <source>
        <dbReference type="ARBA" id="ARBA00023286"/>
    </source>
</evidence>
<evidence type="ECO:0000256" key="17">
    <source>
        <dbReference type="ARBA" id="ARBA00036634"/>
    </source>
</evidence>
<evidence type="ECO:0000256" key="5">
    <source>
        <dbReference type="ARBA" id="ARBA00022692"/>
    </source>
</evidence>
<feature type="transmembrane region" description="Helical" evidence="20">
    <location>
        <begin position="31"/>
        <end position="50"/>
    </location>
</feature>
<keyword evidence="6 18" id="KW-0547">Nucleotide-binding</keyword>
<dbReference type="PANTHER" id="PTHR10125">
    <property type="entry name" value="P2X PURINOCEPTOR"/>
    <property type="match status" value="1"/>
</dbReference>
<comment type="subcellular location">
    <subcellularLocation>
        <location evidence="1">Cell membrane</location>
        <topology evidence="1">Multi-pass membrane protein</topology>
    </subcellularLocation>
</comment>
<dbReference type="Gene3D" id="1.10.287.940">
    <property type="entry name" value="atp-gated p2x4 ion channel"/>
    <property type="match status" value="1"/>
</dbReference>
<evidence type="ECO:0000256" key="3">
    <source>
        <dbReference type="ARBA" id="ARBA00022448"/>
    </source>
</evidence>
<evidence type="ECO:0000256" key="6">
    <source>
        <dbReference type="ARBA" id="ARBA00022741"/>
    </source>
</evidence>
<feature type="disulfide bond" evidence="19">
    <location>
        <begin position="232"/>
        <end position="242"/>
    </location>
</feature>
<dbReference type="GO" id="GO:0070588">
    <property type="term" value="P:calcium ion transmembrane transport"/>
    <property type="evidence" value="ECO:0007669"/>
    <property type="project" value="TreeGrafter"/>
</dbReference>
<comment type="catalytic activity">
    <reaction evidence="16">
        <text>Na(+)(in) = Na(+)(out)</text>
        <dbReference type="Rhea" id="RHEA:34963"/>
        <dbReference type="ChEBI" id="CHEBI:29101"/>
    </reaction>
</comment>
<keyword evidence="5 20" id="KW-0812">Transmembrane</keyword>
<evidence type="ECO:0000256" key="12">
    <source>
        <dbReference type="ARBA" id="ARBA00023170"/>
    </source>
</evidence>
<dbReference type="PRINTS" id="PR01307">
    <property type="entry name" value="P2XRECEPTOR"/>
</dbReference>
<evidence type="ECO:0000256" key="10">
    <source>
        <dbReference type="ARBA" id="ARBA00023136"/>
    </source>
</evidence>
<evidence type="ECO:0000256" key="13">
    <source>
        <dbReference type="ARBA" id="ARBA00023180"/>
    </source>
</evidence>
<keyword evidence="7 18" id="KW-0067">ATP-binding</keyword>
<organism evidence="21 22">
    <name type="scientific">Araneus ventricosus</name>
    <name type="common">Orbweaver spider</name>
    <name type="synonym">Epeira ventricosa</name>
    <dbReference type="NCBI Taxonomy" id="182803"/>
    <lineage>
        <taxon>Eukaryota</taxon>
        <taxon>Metazoa</taxon>
        <taxon>Ecdysozoa</taxon>
        <taxon>Arthropoda</taxon>
        <taxon>Chelicerata</taxon>
        <taxon>Arachnida</taxon>
        <taxon>Araneae</taxon>
        <taxon>Araneomorphae</taxon>
        <taxon>Entelegynae</taxon>
        <taxon>Araneoidea</taxon>
        <taxon>Araneidae</taxon>
        <taxon>Araneus</taxon>
    </lineage>
</organism>
<comment type="similarity">
    <text evidence="2">Belongs to the P2X receptor family.</text>
</comment>
<dbReference type="Proteomes" id="UP000499080">
    <property type="component" value="Unassembled WGS sequence"/>
</dbReference>
<keyword evidence="10 20" id="KW-0472">Membrane</keyword>
<evidence type="ECO:0000256" key="9">
    <source>
        <dbReference type="ARBA" id="ARBA00023065"/>
    </source>
</evidence>
<dbReference type="InterPro" id="IPR059116">
    <property type="entry name" value="P2X_receptor"/>
</dbReference>
<dbReference type="GO" id="GO:0005886">
    <property type="term" value="C:plasma membrane"/>
    <property type="evidence" value="ECO:0007669"/>
    <property type="project" value="UniProtKB-SubCell"/>
</dbReference>
<evidence type="ECO:0000256" key="7">
    <source>
        <dbReference type="ARBA" id="ARBA00022840"/>
    </source>
</evidence>
<evidence type="ECO:0000256" key="19">
    <source>
        <dbReference type="PIRSR" id="PIRSR005713-2"/>
    </source>
</evidence>
<dbReference type="Gene3D" id="2.60.490.10">
    <property type="entry name" value="atp-gated p2x4 ion channel domain"/>
    <property type="match status" value="1"/>
</dbReference>
<feature type="disulfide bond" evidence="19">
    <location>
        <begin position="137"/>
        <end position="160"/>
    </location>
</feature>
<keyword evidence="9" id="KW-0406">Ion transport</keyword>
<keyword evidence="14" id="KW-1071">Ligand-gated ion channel</keyword>
<name>A0A4Y2MCC5_ARAVE</name>
<evidence type="ECO:0000313" key="22">
    <source>
        <dbReference type="Proteomes" id="UP000499080"/>
    </source>
</evidence>
<gene>
    <name evidence="21" type="primary">P2RX4_1</name>
    <name evidence="21" type="ORF">AVEN_272335_1</name>
</gene>
<proteinExistence type="inferred from homology"/>
<evidence type="ECO:0000256" key="16">
    <source>
        <dbReference type="ARBA" id="ARBA00036239"/>
    </source>
</evidence>
<reference evidence="21 22" key="1">
    <citation type="journal article" date="2019" name="Sci. Rep.">
        <title>Orb-weaving spider Araneus ventricosus genome elucidates the spidroin gene catalogue.</title>
        <authorList>
            <person name="Kono N."/>
            <person name="Nakamura H."/>
            <person name="Ohtoshi R."/>
            <person name="Moran D.A.P."/>
            <person name="Shinohara A."/>
            <person name="Yoshida Y."/>
            <person name="Fujiwara M."/>
            <person name="Mori M."/>
            <person name="Tomita M."/>
            <person name="Arakawa K."/>
        </authorList>
    </citation>
    <scope>NUCLEOTIDE SEQUENCE [LARGE SCALE GENOMIC DNA]</scope>
</reference>
<dbReference type="GO" id="GO:0001614">
    <property type="term" value="F:purinergic nucleotide receptor activity"/>
    <property type="evidence" value="ECO:0007669"/>
    <property type="project" value="InterPro"/>
</dbReference>
<dbReference type="OrthoDB" id="494673at2759"/>
<dbReference type="EMBL" id="BGPR01007164">
    <property type="protein sequence ID" value="GBN24768.1"/>
    <property type="molecule type" value="Genomic_DNA"/>
</dbReference>
<keyword evidence="15" id="KW-0407">Ion channel</keyword>
<feature type="binding site" evidence="18">
    <location>
        <begin position="68"/>
        <end position="70"/>
    </location>
    <ligand>
        <name>ATP</name>
        <dbReference type="ChEBI" id="CHEBI:30616"/>
        <note>ligand shared between two neighboring subunits of the homotrimer</note>
    </ligand>
</feature>
<protein>
    <submittedName>
        <fullName evidence="21">P2X purinoceptor 4</fullName>
    </submittedName>
</protein>